<dbReference type="EMBL" id="JAACQH010000133">
    <property type="protein sequence ID" value="NCS91938.1"/>
    <property type="molecule type" value="Genomic_DNA"/>
</dbReference>
<gene>
    <name evidence="2" type="ORF">GW779_06030</name>
    <name evidence="1" type="ORF">GW910_02145</name>
</gene>
<sequence length="132" mass="15444">MIAILSIKVKYVKEILNRNKKYEFRKTSFKRDVSNILIYATKPVGKIVCMLQVGDIIENHPKILWRDFNKFSGLNKKEFFAYFGTMDKGIAIEIKSVKEFPKPINPYELIPNFVAPQSWCYISAEQLNHIKI</sequence>
<name>A0A8J8CG75_9ARCH</name>
<evidence type="ECO:0000313" key="2">
    <source>
        <dbReference type="EMBL" id="NCS91938.1"/>
    </source>
</evidence>
<reference evidence="2" key="1">
    <citation type="submission" date="2019-11" db="EMBL/GenBank/DDBJ databases">
        <title>Lipid analysis of CO2-rich subsurface aquifers suggests an autotrophy-based deep biosphere with lysolipids enriched in CPR bacteria.</title>
        <authorList>
            <person name="Probst A.J."/>
            <person name="Elling F.J."/>
            <person name="Castelle C.J."/>
            <person name="Zhu Q."/>
            <person name="Elvert M."/>
            <person name="Birarda G."/>
            <person name="Holman H.-Y."/>
            <person name="Lane K.R."/>
            <person name="Ladd B."/>
            <person name="Ryan M.C."/>
            <person name="Woyke T."/>
            <person name="Hinrichs K.-U."/>
            <person name="Banfield J.F."/>
        </authorList>
    </citation>
    <scope>NUCLEOTIDE SEQUENCE</scope>
    <source>
        <strain evidence="1">CG_2015-01_33_1645</strain>
        <strain evidence="2">CG_2015-04_33_537</strain>
    </source>
</reference>
<dbReference type="Proteomes" id="UP000768163">
    <property type="component" value="Unassembled WGS sequence"/>
</dbReference>
<dbReference type="Gene3D" id="2.30.130.30">
    <property type="entry name" value="Hypothetical protein"/>
    <property type="match status" value="1"/>
</dbReference>
<dbReference type="EMBL" id="JAACVF010000052">
    <property type="protein sequence ID" value="NCN64864.1"/>
    <property type="molecule type" value="Genomic_DNA"/>
</dbReference>
<dbReference type="SUPFAM" id="SSF88697">
    <property type="entry name" value="PUA domain-like"/>
    <property type="match status" value="1"/>
</dbReference>
<proteinExistence type="predicted"/>
<accession>A0A8J8CG75</accession>
<evidence type="ECO:0008006" key="4">
    <source>
        <dbReference type="Google" id="ProtNLM"/>
    </source>
</evidence>
<dbReference type="AlphaFoldDB" id="A0A8J8CG75"/>
<organism evidence="2 3">
    <name type="scientific">Candidatus Altarchaeum hamiconexum</name>
    <dbReference type="NCBI Taxonomy" id="1803513"/>
    <lineage>
        <taxon>Archaea</taxon>
        <taxon>Candidatus Altarchaeota</taxon>
        <taxon>Candidatus Altiarchaeia</taxon>
        <taxon>Candidatus Altarchaeales</taxon>
        <taxon>Candidatus Altarchaeaceae</taxon>
        <taxon>Candidatus Altarchaeum</taxon>
    </lineage>
</organism>
<comment type="caution">
    <text evidence="2">The sequence shown here is derived from an EMBL/GenBank/DDBJ whole genome shotgun (WGS) entry which is preliminary data.</text>
</comment>
<evidence type="ECO:0000313" key="3">
    <source>
        <dbReference type="Proteomes" id="UP000738826"/>
    </source>
</evidence>
<dbReference type="Proteomes" id="UP000738826">
    <property type="component" value="Unassembled WGS sequence"/>
</dbReference>
<evidence type="ECO:0000313" key="1">
    <source>
        <dbReference type="EMBL" id="NCN64864.1"/>
    </source>
</evidence>
<dbReference type="InterPro" id="IPR015947">
    <property type="entry name" value="PUA-like_sf"/>
</dbReference>
<protein>
    <recommendedName>
        <fullName evidence="4">ASCH domain-containing protein</fullName>
    </recommendedName>
</protein>